<reference evidence="3 4" key="2">
    <citation type="submission" date="2024-05" db="EMBL/GenBank/DDBJ databases">
        <authorList>
            <person name="Chen Y."/>
            <person name="Shah S."/>
            <person name="Dougan E. K."/>
            <person name="Thang M."/>
            <person name="Chan C."/>
        </authorList>
    </citation>
    <scope>NUCLEOTIDE SEQUENCE [LARGE SCALE GENOMIC DNA]</scope>
</reference>
<feature type="region of interest" description="Disordered" evidence="1">
    <location>
        <begin position="273"/>
        <end position="317"/>
    </location>
</feature>
<evidence type="ECO:0000313" key="3">
    <source>
        <dbReference type="EMBL" id="CAL4783102.1"/>
    </source>
</evidence>
<name>A0A9P1CQE1_9DINO</name>
<dbReference type="EMBL" id="CAMXCT020002113">
    <property type="protein sequence ID" value="CAL1149165.1"/>
    <property type="molecule type" value="Genomic_DNA"/>
</dbReference>
<dbReference type="OrthoDB" id="428456at2759"/>
<gene>
    <name evidence="2" type="ORF">C1SCF055_LOCUS22316</name>
</gene>
<keyword evidence="4" id="KW-1185">Reference proteome</keyword>
<dbReference type="Proteomes" id="UP001152797">
    <property type="component" value="Unassembled WGS sequence"/>
</dbReference>
<protein>
    <submittedName>
        <fullName evidence="2">Uncharacterized protein</fullName>
    </submittedName>
</protein>
<feature type="compositionally biased region" description="Basic residues" evidence="1">
    <location>
        <begin position="308"/>
        <end position="317"/>
    </location>
</feature>
<evidence type="ECO:0000313" key="2">
    <source>
        <dbReference type="EMBL" id="CAI3995790.1"/>
    </source>
</evidence>
<dbReference type="EMBL" id="CAMXCT010002113">
    <property type="protein sequence ID" value="CAI3995790.1"/>
    <property type="molecule type" value="Genomic_DNA"/>
</dbReference>
<comment type="caution">
    <text evidence="2">The sequence shown here is derived from an EMBL/GenBank/DDBJ whole genome shotgun (WGS) entry which is preliminary data.</text>
</comment>
<proteinExistence type="predicted"/>
<evidence type="ECO:0000313" key="4">
    <source>
        <dbReference type="Proteomes" id="UP001152797"/>
    </source>
</evidence>
<dbReference type="EMBL" id="CAMXCT030002113">
    <property type="protein sequence ID" value="CAL4783102.1"/>
    <property type="molecule type" value="Genomic_DNA"/>
</dbReference>
<reference evidence="2" key="1">
    <citation type="submission" date="2022-10" db="EMBL/GenBank/DDBJ databases">
        <authorList>
            <person name="Chen Y."/>
            <person name="Dougan E. K."/>
            <person name="Chan C."/>
            <person name="Rhodes N."/>
            <person name="Thang M."/>
        </authorList>
    </citation>
    <scope>NUCLEOTIDE SEQUENCE</scope>
</reference>
<organism evidence="2">
    <name type="scientific">Cladocopium goreaui</name>
    <dbReference type="NCBI Taxonomy" id="2562237"/>
    <lineage>
        <taxon>Eukaryota</taxon>
        <taxon>Sar</taxon>
        <taxon>Alveolata</taxon>
        <taxon>Dinophyceae</taxon>
        <taxon>Suessiales</taxon>
        <taxon>Symbiodiniaceae</taxon>
        <taxon>Cladocopium</taxon>
    </lineage>
</organism>
<evidence type="ECO:0000256" key="1">
    <source>
        <dbReference type="SAM" id="MobiDB-lite"/>
    </source>
</evidence>
<dbReference type="AlphaFoldDB" id="A0A9P1CQE1"/>
<accession>A0A9P1CQE1</accession>
<sequence length="317" mass="35157">MEPWSGGKRNLLDLEGGWTPADSEVRKLSFLLFAPPANTKFFLEDCFSHLADVIKRIARNMKLSKWSKFFYMTTVPSHKDLQWPQVEPTPEDFTASMRRHVDPTLNKEPRKGKVFTVPGGFVIPKAVNFKVSNLKKVERSAGTAANQRAAAATAWVLANAEQNFVNGPMAWTGDKKFMIDCIMGKRISKVKCAQDIIKAVKELGDVDGFLDSRASTWGGVLKQLTEYQALRDCIIDFVWAKHVILHPEDVDKMPTDQKIKDVVNSFNKDTGFLAGHEPSASSSAAGPKSMAGRGRGKAKAVAKEAAPKRRRGRGRPK</sequence>